<evidence type="ECO:0000313" key="2">
    <source>
        <dbReference type="Proteomes" id="UP001164746"/>
    </source>
</evidence>
<name>A0ABY7E929_MYAAR</name>
<dbReference type="EMBL" id="CP111016">
    <property type="protein sequence ID" value="WAR06517.1"/>
    <property type="molecule type" value="Genomic_DNA"/>
</dbReference>
<dbReference type="Proteomes" id="UP001164746">
    <property type="component" value="Chromosome 5"/>
</dbReference>
<evidence type="ECO:0000313" key="1">
    <source>
        <dbReference type="EMBL" id="WAR06517.1"/>
    </source>
</evidence>
<proteinExistence type="predicted"/>
<protein>
    <submittedName>
        <fullName evidence="1">Uncharacterized protein</fullName>
    </submittedName>
</protein>
<gene>
    <name evidence="1" type="ORF">MAR_021886</name>
</gene>
<keyword evidence="2" id="KW-1185">Reference proteome</keyword>
<reference evidence="1" key="1">
    <citation type="submission" date="2022-11" db="EMBL/GenBank/DDBJ databases">
        <title>Centuries of genome instability and evolution in soft-shell clam transmissible cancer (bioRxiv).</title>
        <authorList>
            <person name="Hart S.F.M."/>
            <person name="Yonemitsu M.A."/>
            <person name="Giersch R.M."/>
            <person name="Beal B.F."/>
            <person name="Arriagada G."/>
            <person name="Davis B.W."/>
            <person name="Ostrander E.A."/>
            <person name="Goff S.P."/>
            <person name="Metzger M.J."/>
        </authorList>
    </citation>
    <scope>NUCLEOTIDE SEQUENCE</scope>
    <source>
        <strain evidence="1">MELC-2E11</strain>
        <tissue evidence="1">Siphon/mantle</tissue>
    </source>
</reference>
<accession>A0ABY7E929</accession>
<sequence length="120" mass="13242">MEFLDDHGKNGVKTEERCLHRCPTSLLIGNPSLTHLSRIGRCMAEHRPVSIESEVIVGVCYIRKNQGVYDSGCMNERRGDPVTPPHASTAVALTTNLPTRTTANAIRATRDVIVTSNNYH</sequence>
<organism evidence="1 2">
    <name type="scientific">Mya arenaria</name>
    <name type="common">Soft-shell clam</name>
    <dbReference type="NCBI Taxonomy" id="6604"/>
    <lineage>
        <taxon>Eukaryota</taxon>
        <taxon>Metazoa</taxon>
        <taxon>Spiralia</taxon>
        <taxon>Lophotrochozoa</taxon>
        <taxon>Mollusca</taxon>
        <taxon>Bivalvia</taxon>
        <taxon>Autobranchia</taxon>
        <taxon>Heteroconchia</taxon>
        <taxon>Euheterodonta</taxon>
        <taxon>Imparidentia</taxon>
        <taxon>Neoheterodontei</taxon>
        <taxon>Myida</taxon>
        <taxon>Myoidea</taxon>
        <taxon>Myidae</taxon>
        <taxon>Mya</taxon>
    </lineage>
</organism>